<dbReference type="CDD" id="cd00063">
    <property type="entry name" value="FN3"/>
    <property type="match status" value="1"/>
</dbReference>
<dbReference type="InterPro" id="IPR003961">
    <property type="entry name" value="FN3_dom"/>
</dbReference>
<sequence>MKAIRFPRCHALALTAAVCFFTSQALAMPTDEQAPPALQALTPSLDNHSVVLVWKAPEDTSNITDYKIYQDNQFVGLASQNSNLYSPAQPYINMFYKNDTGNFQHRIVIQSAKIDGLQPSTGYHFTVQAVHTDGSVTADSNAVDVTTTAVPQTIDITQYGAKGDGTTLNTSAIQKAIDACPSGCLVNVPAGVFKTGALWLKSDMTLNLSPGATLLGSENAADYPGGYTIGKSSTEMRPASLLNVTDKTSSKGGVFKNIRITGKGTIDGSGWKRSADGQDELGNSLPQYVKSNNANVNNDGILAKNQVAAALAKGIDLKTAYSQYRSSLITLRGANSVYIADITIRNPADHGIVFMKSQNVIENGVIHQTFDANNGDGVEFSNSQDITVLNSVFDTGDDCINFAAGLGQEAQKQSPTQNASLFNNYFHRGHGAIVMGSHTAATIANVLAENNVMNKTDIGLRAKSSPDIGGGAHHVVFRNNAMANLAMQAIFVTLNYVDVNGSSVYTPADVPARFYDFTVKNITVLNSVGTNPSIQIEGNSNKQVWNSNFNFCDMKLSGVMPASISNLEDSAFNNIAFSDLRSGTSPWIFGAVKNVTVDGQVVTPTP</sequence>
<dbReference type="InterPro" id="IPR051801">
    <property type="entry name" value="GH28_Enzymes"/>
</dbReference>
<dbReference type="InterPro" id="IPR006633">
    <property type="entry name" value="Carb-bd_sugar_hydrolysis-dom"/>
</dbReference>
<dbReference type="PANTHER" id="PTHR31339">
    <property type="entry name" value="PECTIN LYASE-RELATED"/>
    <property type="match status" value="1"/>
</dbReference>
<evidence type="ECO:0000313" key="8">
    <source>
        <dbReference type="Proteomes" id="UP000017142"/>
    </source>
</evidence>
<feature type="domain" description="Fibronectin type-III" evidence="6">
    <location>
        <begin position="34"/>
        <end position="151"/>
    </location>
</feature>
<evidence type="ECO:0000256" key="3">
    <source>
        <dbReference type="ARBA" id="ARBA00023295"/>
    </source>
</evidence>
<dbReference type="InterPro" id="IPR012334">
    <property type="entry name" value="Pectin_lyas_fold"/>
</dbReference>
<dbReference type="SMART" id="SM00722">
    <property type="entry name" value="CASH"/>
    <property type="match status" value="2"/>
</dbReference>
<comment type="caution">
    <text evidence="7">The sequence shown here is derived from an EMBL/GenBank/DDBJ whole genome shotgun (WGS) entry which is preliminary data.</text>
</comment>
<dbReference type="RefSeq" id="WP_022635264.1">
    <property type="nucleotide sequence ID" value="NZ_AMWE01000004.1"/>
</dbReference>
<dbReference type="SMART" id="SM00060">
    <property type="entry name" value="FN3"/>
    <property type="match status" value="1"/>
</dbReference>
<name>A0AAV3KAT3_9GAMM</name>
<dbReference type="PROSITE" id="PS00502">
    <property type="entry name" value="POLYGALACTURONASE"/>
    <property type="match status" value="1"/>
</dbReference>
<dbReference type="Proteomes" id="UP000017142">
    <property type="component" value="Unassembled WGS sequence"/>
</dbReference>
<dbReference type="SMART" id="SM00710">
    <property type="entry name" value="PbH1"/>
    <property type="match status" value="6"/>
</dbReference>
<feature type="chain" id="PRO_5043707979" evidence="5">
    <location>
        <begin position="28"/>
        <end position="606"/>
    </location>
</feature>
<dbReference type="AlphaFoldDB" id="A0AAV3KAT3"/>
<dbReference type="PANTHER" id="PTHR31339:SF9">
    <property type="entry name" value="PLASMIN AND FIBRONECTIN-BINDING PROTEIN A"/>
    <property type="match status" value="1"/>
</dbReference>
<evidence type="ECO:0000256" key="4">
    <source>
        <dbReference type="RuleBase" id="RU361169"/>
    </source>
</evidence>
<dbReference type="InterPro" id="IPR006626">
    <property type="entry name" value="PbH1"/>
</dbReference>
<comment type="similarity">
    <text evidence="1 4">Belongs to the glycosyl hydrolase 28 family.</text>
</comment>
<evidence type="ECO:0000256" key="5">
    <source>
        <dbReference type="SAM" id="SignalP"/>
    </source>
</evidence>
<keyword evidence="2 4" id="KW-0378">Hydrolase</keyword>
<evidence type="ECO:0000256" key="2">
    <source>
        <dbReference type="ARBA" id="ARBA00022801"/>
    </source>
</evidence>
<evidence type="ECO:0000256" key="1">
    <source>
        <dbReference type="ARBA" id="ARBA00008834"/>
    </source>
</evidence>
<protein>
    <submittedName>
        <fullName evidence="7">Exo-poly-alpha-D-galacturonosidase</fullName>
    </submittedName>
</protein>
<dbReference type="InterPro" id="IPR013783">
    <property type="entry name" value="Ig-like_fold"/>
</dbReference>
<organism evidence="7 8">
    <name type="scientific">Dickeya solani D s0432-1</name>
    <dbReference type="NCBI Taxonomy" id="1231725"/>
    <lineage>
        <taxon>Bacteria</taxon>
        <taxon>Pseudomonadati</taxon>
        <taxon>Pseudomonadota</taxon>
        <taxon>Gammaproteobacteria</taxon>
        <taxon>Enterobacterales</taxon>
        <taxon>Pectobacteriaceae</taxon>
        <taxon>Dickeya</taxon>
    </lineage>
</organism>
<evidence type="ECO:0000259" key="6">
    <source>
        <dbReference type="PROSITE" id="PS50853"/>
    </source>
</evidence>
<feature type="signal peptide" evidence="5">
    <location>
        <begin position="1"/>
        <end position="27"/>
    </location>
</feature>
<dbReference type="EMBL" id="AMWE01000004">
    <property type="protein sequence ID" value="ERO57366.1"/>
    <property type="molecule type" value="Genomic_DNA"/>
</dbReference>
<dbReference type="PROSITE" id="PS50853">
    <property type="entry name" value="FN3"/>
    <property type="match status" value="1"/>
</dbReference>
<dbReference type="GO" id="GO:0005975">
    <property type="term" value="P:carbohydrate metabolic process"/>
    <property type="evidence" value="ECO:0007669"/>
    <property type="project" value="InterPro"/>
</dbReference>
<dbReference type="InterPro" id="IPR036116">
    <property type="entry name" value="FN3_sf"/>
</dbReference>
<gene>
    <name evidence="7" type="ORF">A544_3950</name>
</gene>
<keyword evidence="3 4" id="KW-0326">Glycosidase</keyword>
<dbReference type="SUPFAM" id="SSF49265">
    <property type="entry name" value="Fibronectin type III"/>
    <property type="match status" value="1"/>
</dbReference>
<dbReference type="InterPro" id="IPR000743">
    <property type="entry name" value="Glyco_hydro_28"/>
</dbReference>
<dbReference type="SUPFAM" id="SSF51126">
    <property type="entry name" value="Pectin lyase-like"/>
    <property type="match status" value="1"/>
</dbReference>
<dbReference type="Pfam" id="PF00041">
    <property type="entry name" value="fn3"/>
    <property type="match status" value="1"/>
</dbReference>
<reference evidence="8" key="1">
    <citation type="journal article" date="2013" name="Diversity">
        <title>Genome Sequence of Dickeya solani, a New soft Rot Pathogen of Potato, Suggests its Emergence May Be Related to a Novel Combination of Non-Ribosomal Peptide/Polyketide Synthetase Clusters.</title>
        <authorList>
            <person name="Garlant L."/>
            <person name="Koskinen P."/>
            <person name="Rouhiainen L."/>
            <person name="Laine P."/>
            <person name="Paulin L."/>
            <person name="Auvinen P."/>
            <person name="Holm L."/>
            <person name="Pirhonen M."/>
        </authorList>
    </citation>
    <scope>NUCLEOTIDE SEQUENCE [LARGE SCALE GENOMIC DNA]</scope>
    <source>
        <strain evidence="8">D s0432-1</strain>
    </source>
</reference>
<accession>A0AAV3KAT3</accession>
<dbReference type="GO" id="GO:0004650">
    <property type="term" value="F:polygalacturonase activity"/>
    <property type="evidence" value="ECO:0007669"/>
    <property type="project" value="InterPro"/>
</dbReference>
<dbReference type="Gene3D" id="2.60.40.10">
    <property type="entry name" value="Immunoglobulins"/>
    <property type="match status" value="1"/>
</dbReference>
<keyword evidence="5" id="KW-0732">Signal</keyword>
<evidence type="ECO:0000313" key="7">
    <source>
        <dbReference type="EMBL" id="ERO57366.1"/>
    </source>
</evidence>
<dbReference type="InterPro" id="IPR011050">
    <property type="entry name" value="Pectin_lyase_fold/virulence"/>
</dbReference>
<dbReference type="GeneID" id="43518440"/>
<dbReference type="Gene3D" id="2.160.20.10">
    <property type="entry name" value="Single-stranded right-handed beta-helix, Pectin lyase-like"/>
    <property type="match status" value="1"/>
</dbReference>
<dbReference type="Pfam" id="PF00295">
    <property type="entry name" value="Glyco_hydro_28"/>
    <property type="match status" value="1"/>
</dbReference>
<proteinExistence type="inferred from homology"/>